<dbReference type="Proteomes" id="UP000585681">
    <property type="component" value="Unassembled WGS sequence"/>
</dbReference>
<dbReference type="SUPFAM" id="SSF47240">
    <property type="entry name" value="Ferritin-like"/>
    <property type="match status" value="1"/>
</dbReference>
<comment type="caution">
    <text evidence="1">The sequence shown here is derived from an EMBL/GenBank/DDBJ whole genome shotgun (WGS) entry which is preliminary data.</text>
</comment>
<dbReference type="RefSeq" id="WP_054537826.1">
    <property type="nucleotide sequence ID" value="NZ_JACIEQ010000001.1"/>
</dbReference>
<protein>
    <submittedName>
        <fullName evidence="1">Rubrerythrin</fullName>
    </submittedName>
</protein>
<dbReference type="InterPro" id="IPR012347">
    <property type="entry name" value="Ferritin-like"/>
</dbReference>
<dbReference type="CDD" id="cd01045">
    <property type="entry name" value="Ferritin_like_AB"/>
    <property type="match status" value="1"/>
</dbReference>
<reference evidence="1" key="1">
    <citation type="submission" date="2020-08" db="EMBL/GenBank/DDBJ databases">
        <title>Genomic Encyclopedia of Type Strains, Phase IV (KMG-IV): sequencing the most valuable type-strain genomes for metagenomic binning, comparative biology and taxonomic classification.</title>
        <authorList>
            <person name="Goeker M."/>
        </authorList>
    </citation>
    <scope>NUCLEOTIDE SEQUENCE [LARGE SCALE GENOMIC DNA]</scope>
    <source>
        <strain evidence="1">DSM 105040</strain>
    </source>
</reference>
<proteinExistence type="predicted"/>
<evidence type="ECO:0000313" key="1">
    <source>
        <dbReference type="EMBL" id="MBB4021230.1"/>
    </source>
</evidence>
<dbReference type="InterPro" id="IPR009078">
    <property type="entry name" value="Ferritin-like_SF"/>
</dbReference>
<name>A0A840C833_9RHOB</name>
<dbReference type="AlphaFoldDB" id="A0A840C833"/>
<accession>A0A840C833</accession>
<dbReference type="EMBL" id="JACIEQ010000001">
    <property type="protein sequence ID" value="MBB4021230.1"/>
    <property type="molecule type" value="Genomic_DNA"/>
</dbReference>
<gene>
    <name evidence="1" type="ORF">GGR17_001021</name>
</gene>
<keyword evidence="2" id="KW-1185">Reference proteome</keyword>
<evidence type="ECO:0000313" key="2">
    <source>
        <dbReference type="Proteomes" id="UP000585681"/>
    </source>
</evidence>
<organism evidence="1 2">
    <name type="scientific">Actibacterium naphthalenivorans</name>
    <dbReference type="NCBI Taxonomy" id="1614693"/>
    <lineage>
        <taxon>Bacteria</taxon>
        <taxon>Pseudomonadati</taxon>
        <taxon>Pseudomonadota</taxon>
        <taxon>Alphaproteobacteria</taxon>
        <taxon>Rhodobacterales</taxon>
        <taxon>Roseobacteraceae</taxon>
        <taxon>Actibacterium</taxon>
    </lineage>
</organism>
<sequence>MKNVEEFLVYAIRLEFDAAQRCDELAEVMESFDNKDCARLFRTLAKFARLHLEDAKNRGGFRDLPDWQTYDFKWPEGESPEAAEIWAADPMLAKVDALENALRSEKRSHDFYKHIRDTTTDPEIRALAREFVEEEAEHVAILEGWLRGEEVLPAA</sequence>
<dbReference type="Gene3D" id="1.20.1260.10">
    <property type="match status" value="1"/>
</dbReference>